<dbReference type="GO" id="GO:0005524">
    <property type="term" value="F:ATP binding"/>
    <property type="evidence" value="ECO:0007669"/>
    <property type="project" value="UniProtKB-KW"/>
</dbReference>
<protein>
    <submittedName>
        <fullName evidence="6">ABC transporter ATP-binding protein</fullName>
    </submittedName>
</protein>
<proteinExistence type="inferred from homology"/>
<comment type="similarity">
    <text evidence="1">Belongs to the ABC transporter superfamily.</text>
</comment>
<name>A0ABY5I3I6_9FIRM</name>
<evidence type="ECO:0000313" key="7">
    <source>
        <dbReference type="Proteomes" id="UP001060112"/>
    </source>
</evidence>
<keyword evidence="7" id="KW-1185">Reference proteome</keyword>
<sequence length="197" mass="21863">MNTIVEVSHLNKYYGSYHVLKDVSFNVKAGEIFGLLGMNGAGKTTSLECIEGFLKYDSGHISTKGHMAIQLQNESLPAYIKVSEALTLFSKWKKVSLSHRLLQSLGIIFIMSKQYQQLSTGQKRRLHLALALIKQPNLLILDEPTAGLDVAGRLALHDTIRTLQKQGVTIILASHDMSEVESLCQRIGILKEGQLVF</sequence>
<reference evidence="6" key="1">
    <citation type="submission" date="2022-07" db="EMBL/GenBank/DDBJ databases">
        <title>Faecal culturing of patients with breast cancer.</title>
        <authorList>
            <person name="Teng N.M.Y."/>
            <person name="Kiu R."/>
            <person name="Evans R."/>
            <person name="Baker D.J."/>
            <person name="Zenner C."/>
            <person name="Robinson S.D."/>
            <person name="Hall L.J."/>
        </authorList>
    </citation>
    <scope>NUCLEOTIDE SEQUENCE</scope>
    <source>
        <strain evidence="6">LH1062</strain>
    </source>
</reference>
<dbReference type="PANTHER" id="PTHR42711">
    <property type="entry name" value="ABC TRANSPORTER ATP-BINDING PROTEIN"/>
    <property type="match status" value="1"/>
</dbReference>
<dbReference type="InterPro" id="IPR003593">
    <property type="entry name" value="AAA+_ATPase"/>
</dbReference>
<evidence type="ECO:0000256" key="2">
    <source>
        <dbReference type="ARBA" id="ARBA00022448"/>
    </source>
</evidence>
<dbReference type="Gene3D" id="3.40.50.300">
    <property type="entry name" value="P-loop containing nucleotide triphosphate hydrolases"/>
    <property type="match status" value="1"/>
</dbReference>
<feature type="domain" description="ABC transporter" evidence="5">
    <location>
        <begin position="5"/>
        <end position="196"/>
    </location>
</feature>
<evidence type="ECO:0000259" key="5">
    <source>
        <dbReference type="PROSITE" id="PS50893"/>
    </source>
</evidence>
<dbReference type="Pfam" id="PF00005">
    <property type="entry name" value="ABC_tran"/>
    <property type="match status" value="1"/>
</dbReference>
<dbReference type="SUPFAM" id="SSF52540">
    <property type="entry name" value="P-loop containing nucleoside triphosphate hydrolases"/>
    <property type="match status" value="1"/>
</dbReference>
<dbReference type="SMART" id="SM00382">
    <property type="entry name" value="AAA"/>
    <property type="match status" value="1"/>
</dbReference>
<dbReference type="InterPro" id="IPR027417">
    <property type="entry name" value="P-loop_NTPase"/>
</dbReference>
<keyword evidence="2" id="KW-0813">Transport</keyword>
<dbReference type="EMBL" id="CP101620">
    <property type="protein sequence ID" value="UTY39908.1"/>
    <property type="molecule type" value="Genomic_DNA"/>
</dbReference>
<dbReference type="PANTHER" id="PTHR42711:SF5">
    <property type="entry name" value="ABC TRANSPORTER ATP-BINDING PROTEIN NATA"/>
    <property type="match status" value="1"/>
</dbReference>
<evidence type="ECO:0000256" key="3">
    <source>
        <dbReference type="ARBA" id="ARBA00022741"/>
    </source>
</evidence>
<keyword evidence="4 6" id="KW-0067">ATP-binding</keyword>
<organism evidence="6 7">
    <name type="scientific">Allocoprobacillus halotolerans</name>
    <dbReference type="NCBI Taxonomy" id="2944914"/>
    <lineage>
        <taxon>Bacteria</taxon>
        <taxon>Bacillati</taxon>
        <taxon>Bacillota</taxon>
        <taxon>Erysipelotrichia</taxon>
        <taxon>Erysipelotrichales</taxon>
        <taxon>Erysipelotrichaceae</taxon>
        <taxon>Allocoprobacillus</taxon>
    </lineage>
</organism>
<dbReference type="PROSITE" id="PS50893">
    <property type="entry name" value="ABC_TRANSPORTER_2"/>
    <property type="match status" value="1"/>
</dbReference>
<dbReference type="Proteomes" id="UP001060112">
    <property type="component" value="Chromosome"/>
</dbReference>
<accession>A0ABY5I3I6</accession>
<dbReference type="CDD" id="cd03230">
    <property type="entry name" value="ABC_DR_subfamily_A"/>
    <property type="match status" value="1"/>
</dbReference>
<evidence type="ECO:0000313" key="6">
    <source>
        <dbReference type="EMBL" id="UTY39908.1"/>
    </source>
</evidence>
<dbReference type="RefSeq" id="WP_290141345.1">
    <property type="nucleotide sequence ID" value="NZ_CP101620.1"/>
</dbReference>
<gene>
    <name evidence="6" type="ORF">NMU03_03645</name>
</gene>
<dbReference type="InterPro" id="IPR003439">
    <property type="entry name" value="ABC_transporter-like_ATP-bd"/>
</dbReference>
<dbReference type="InterPro" id="IPR050763">
    <property type="entry name" value="ABC_transporter_ATP-binding"/>
</dbReference>
<keyword evidence="3" id="KW-0547">Nucleotide-binding</keyword>
<evidence type="ECO:0000256" key="4">
    <source>
        <dbReference type="ARBA" id="ARBA00022840"/>
    </source>
</evidence>
<evidence type="ECO:0000256" key="1">
    <source>
        <dbReference type="ARBA" id="ARBA00005417"/>
    </source>
</evidence>